<dbReference type="EMBL" id="CP036402">
    <property type="protein sequence ID" value="QBI20890.1"/>
    <property type="molecule type" value="Genomic_DNA"/>
</dbReference>
<dbReference type="InterPro" id="IPR003439">
    <property type="entry name" value="ABC_transporter-like_ATP-bd"/>
</dbReference>
<dbReference type="PANTHER" id="PTHR43820:SF6">
    <property type="entry name" value="ABC TRANSPORTER ATP-BINDING PROTEIN"/>
    <property type="match status" value="1"/>
</dbReference>
<keyword evidence="8" id="KW-1185">Reference proteome</keyword>
<keyword evidence="5" id="KW-0029">Amino-acid transport</keyword>
<reference evidence="7 8" key="1">
    <citation type="submission" date="2019-01" db="EMBL/GenBank/DDBJ databases">
        <title>Egibacter rhizosphaerae EGI 80759T.</title>
        <authorList>
            <person name="Chen D.-D."/>
            <person name="Tian Y."/>
            <person name="Jiao J.-Y."/>
            <person name="Zhang X.-T."/>
            <person name="Zhang Y.-G."/>
            <person name="Zhang Y."/>
            <person name="Xiao M."/>
            <person name="Shu W.-S."/>
            <person name="Li W.-J."/>
        </authorList>
    </citation>
    <scope>NUCLEOTIDE SEQUENCE [LARGE SCALE GENOMIC DNA]</scope>
    <source>
        <strain evidence="7 8">EGI 80759</strain>
    </source>
</reference>
<evidence type="ECO:0000259" key="6">
    <source>
        <dbReference type="PROSITE" id="PS50893"/>
    </source>
</evidence>
<proteinExistence type="inferred from homology"/>
<evidence type="ECO:0000313" key="7">
    <source>
        <dbReference type="EMBL" id="QBI20890.1"/>
    </source>
</evidence>
<keyword evidence="3" id="KW-0547">Nucleotide-binding</keyword>
<evidence type="ECO:0000256" key="2">
    <source>
        <dbReference type="ARBA" id="ARBA00022448"/>
    </source>
</evidence>
<dbReference type="GO" id="GO:0016887">
    <property type="term" value="F:ATP hydrolysis activity"/>
    <property type="evidence" value="ECO:0007669"/>
    <property type="project" value="InterPro"/>
</dbReference>
<protein>
    <submittedName>
        <fullName evidence="7">ABC transporter ATP-binding protein</fullName>
    </submittedName>
</protein>
<dbReference type="PROSITE" id="PS50893">
    <property type="entry name" value="ABC_TRANSPORTER_2"/>
    <property type="match status" value="1"/>
</dbReference>
<dbReference type="AlphaFoldDB" id="A0A411YI28"/>
<evidence type="ECO:0000256" key="5">
    <source>
        <dbReference type="ARBA" id="ARBA00022970"/>
    </source>
</evidence>
<dbReference type="GO" id="GO:0015807">
    <property type="term" value="P:L-amino acid transport"/>
    <property type="evidence" value="ECO:0007669"/>
    <property type="project" value="TreeGrafter"/>
</dbReference>
<organism evidence="7 8">
    <name type="scientific">Egibacter rhizosphaerae</name>
    <dbReference type="NCBI Taxonomy" id="1670831"/>
    <lineage>
        <taxon>Bacteria</taxon>
        <taxon>Bacillati</taxon>
        <taxon>Actinomycetota</taxon>
        <taxon>Nitriliruptoria</taxon>
        <taxon>Egibacterales</taxon>
        <taxon>Egibacteraceae</taxon>
        <taxon>Egibacter</taxon>
    </lineage>
</organism>
<dbReference type="KEGG" id="erz:ER308_15790"/>
<dbReference type="OrthoDB" id="3463137at2"/>
<feature type="domain" description="ABC transporter" evidence="6">
    <location>
        <begin position="8"/>
        <end position="242"/>
    </location>
</feature>
<dbReference type="InterPro" id="IPR003593">
    <property type="entry name" value="AAA+_ATPase"/>
</dbReference>
<dbReference type="RefSeq" id="WP_131155883.1">
    <property type="nucleotide sequence ID" value="NZ_CP036402.1"/>
</dbReference>
<dbReference type="Pfam" id="PF00005">
    <property type="entry name" value="ABC_tran"/>
    <property type="match status" value="1"/>
</dbReference>
<dbReference type="Gene3D" id="3.40.50.300">
    <property type="entry name" value="P-loop containing nucleotide triphosphate hydrolases"/>
    <property type="match status" value="1"/>
</dbReference>
<dbReference type="SMART" id="SM00382">
    <property type="entry name" value="AAA"/>
    <property type="match status" value="1"/>
</dbReference>
<dbReference type="CDD" id="cd03224">
    <property type="entry name" value="ABC_TM1139_LivF_branched"/>
    <property type="match status" value="1"/>
</dbReference>
<keyword evidence="2" id="KW-0813">Transport</keyword>
<dbReference type="Proteomes" id="UP000291469">
    <property type="component" value="Chromosome"/>
</dbReference>
<gene>
    <name evidence="7" type="ORF">ER308_15790</name>
</gene>
<keyword evidence="4 7" id="KW-0067">ATP-binding</keyword>
<dbReference type="GO" id="GO:0005524">
    <property type="term" value="F:ATP binding"/>
    <property type="evidence" value="ECO:0007669"/>
    <property type="project" value="UniProtKB-KW"/>
</dbReference>
<evidence type="ECO:0000256" key="4">
    <source>
        <dbReference type="ARBA" id="ARBA00022840"/>
    </source>
</evidence>
<evidence type="ECO:0000313" key="8">
    <source>
        <dbReference type="Proteomes" id="UP000291469"/>
    </source>
</evidence>
<accession>A0A411YI28</accession>
<dbReference type="SUPFAM" id="SSF52540">
    <property type="entry name" value="P-loop containing nucleoside triphosphate hydrolases"/>
    <property type="match status" value="1"/>
</dbReference>
<dbReference type="InterPro" id="IPR027417">
    <property type="entry name" value="P-loop_NTPase"/>
</dbReference>
<sequence length="243" mass="26770">MSDSAPLLQMQDVVAGYSDSDLVLNHVTLEAAPGKVTAVLGPNGSGKSTSLRVLYGFLSPREGRILLDGSDITETSPQERLELGISLLPQGRSTFPEMTVEENLELGGWLWRHDRARLRRAVEDTFERYPKLADLRKRHAGSLSGGQQRILEIARTLILDPSVLLIDEPSVGLAPVLVNEVYQDLEALKDDGRTILLVDQNVQAAAHLADYIYTLAYGKNDVHGDTEAFEGQLGDVIRSWLRI</sequence>
<dbReference type="PANTHER" id="PTHR43820">
    <property type="entry name" value="HIGH-AFFINITY BRANCHED-CHAIN AMINO ACID TRANSPORT ATP-BINDING PROTEIN LIVF"/>
    <property type="match status" value="1"/>
</dbReference>
<name>A0A411YI28_9ACTN</name>
<evidence type="ECO:0000256" key="1">
    <source>
        <dbReference type="ARBA" id="ARBA00005417"/>
    </source>
</evidence>
<dbReference type="GO" id="GO:0015658">
    <property type="term" value="F:branched-chain amino acid transmembrane transporter activity"/>
    <property type="evidence" value="ECO:0007669"/>
    <property type="project" value="TreeGrafter"/>
</dbReference>
<comment type="similarity">
    <text evidence="1">Belongs to the ABC transporter superfamily.</text>
</comment>
<dbReference type="InterPro" id="IPR052156">
    <property type="entry name" value="BCAA_Transport_ATP-bd_LivF"/>
</dbReference>
<evidence type="ECO:0000256" key="3">
    <source>
        <dbReference type="ARBA" id="ARBA00022741"/>
    </source>
</evidence>